<keyword evidence="7" id="KW-1185">Reference proteome</keyword>
<dbReference type="InterPro" id="IPR050553">
    <property type="entry name" value="Thioredoxin_ResA/DsbE_sf"/>
</dbReference>
<dbReference type="GO" id="GO:0030313">
    <property type="term" value="C:cell envelope"/>
    <property type="evidence" value="ECO:0007669"/>
    <property type="project" value="UniProtKB-SubCell"/>
</dbReference>
<dbReference type="EMBL" id="NBWU01000005">
    <property type="protein sequence ID" value="PCE63619.1"/>
    <property type="molecule type" value="Genomic_DNA"/>
</dbReference>
<comment type="caution">
    <text evidence="6">The sequence shown here is derived from an EMBL/GenBank/DDBJ whole genome shotgun (WGS) entry which is preliminary data.</text>
</comment>
<dbReference type="SUPFAM" id="SSF52833">
    <property type="entry name" value="Thioredoxin-like"/>
    <property type="match status" value="1"/>
</dbReference>
<evidence type="ECO:0000256" key="3">
    <source>
        <dbReference type="ARBA" id="ARBA00023157"/>
    </source>
</evidence>
<comment type="subcellular location">
    <subcellularLocation>
        <location evidence="1">Cell envelope</location>
    </subcellularLocation>
</comment>
<evidence type="ECO:0000256" key="4">
    <source>
        <dbReference type="ARBA" id="ARBA00023284"/>
    </source>
</evidence>
<protein>
    <submittedName>
        <fullName evidence="6">Thiol-disulfide oxidoreductase</fullName>
    </submittedName>
</protein>
<dbReference type="PANTHER" id="PTHR42852">
    <property type="entry name" value="THIOL:DISULFIDE INTERCHANGE PROTEIN DSBE"/>
    <property type="match status" value="1"/>
</dbReference>
<dbReference type="PROSITE" id="PS00194">
    <property type="entry name" value="THIOREDOXIN_1"/>
    <property type="match status" value="1"/>
</dbReference>
<sequence>MRMTRKKWINLLWVLFMVTVLFTPAGFHIKVFVNRLISFSATEVAEADRETLSDYHWPLQTIEGKRVNLTDFKGEVVLINVWATWCPPCVAEMPSFQELYNAYGNRVPMLFVAHDEREKVARFLGKKGYKLPIYYEAGPTPTVLQSTSIPVTYVVDKKGSIRVRKVGAADWNSQKTRTLLDSLLQE</sequence>
<feature type="domain" description="Thioredoxin" evidence="5">
    <location>
        <begin position="41"/>
        <end position="185"/>
    </location>
</feature>
<dbReference type="Gene3D" id="3.40.30.10">
    <property type="entry name" value="Glutaredoxin"/>
    <property type="match status" value="1"/>
</dbReference>
<dbReference type="Pfam" id="PF08534">
    <property type="entry name" value="Redoxin"/>
    <property type="match status" value="1"/>
</dbReference>
<gene>
    <name evidence="6" type="ORF">B7P33_15300</name>
</gene>
<evidence type="ECO:0000313" key="7">
    <source>
        <dbReference type="Proteomes" id="UP000219559"/>
    </source>
</evidence>
<dbReference type="PANTHER" id="PTHR42852:SF6">
    <property type="entry name" value="THIOL:DISULFIDE INTERCHANGE PROTEIN DSBE"/>
    <property type="match status" value="1"/>
</dbReference>
<dbReference type="PROSITE" id="PS51352">
    <property type="entry name" value="THIOREDOXIN_2"/>
    <property type="match status" value="1"/>
</dbReference>
<evidence type="ECO:0000259" key="5">
    <source>
        <dbReference type="PROSITE" id="PS51352"/>
    </source>
</evidence>
<evidence type="ECO:0000256" key="2">
    <source>
        <dbReference type="ARBA" id="ARBA00022748"/>
    </source>
</evidence>
<reference evidence="6 7" key="1">
    <citation type="submission" date="2017-04" db="EMBL/GenBank/DDBJ databases">
        <title>A new member of the family Flavobacteriaceae isolated from ascidians.</title>
        <authorList>
            <person name="Chen L."/>
        </authorList>
    </citation>
    <scope>NUCLEOTIDE SEQUENCE [LARGE SCALE GENOMIC DNA]</scope>
    <source>
        <strain evidence="6 7">HQA918</strain>
    </source>
</reference>
<evidence type="ECO:0000313" key="6">
    <source>
        <dbReference type="EMBL" id="PCE63619.1"/>
    </source>
</evidence>
<dbReference type="GO" id="GO:0017004">
    <property type="term" value="P:cytochrome complex assembly"/>
    <property type="evidence" value="ECO:0007669"/>
    <property type="project" value="UniProtKB-KW"/>
</dbReference>
<keyword evidence="4" id="KW-0676">Redox-active center</keyword>
<dbReference type="OrthoDB" id="9815205at2"/>
<dbReference type="AlphaFoldDB" id="A0A2A4G3T1"/>
<keyword evidence="2" id="KW-0201">Cytochrome c-type biogenesis</keyword>
<name>A0A2A4G3T1_9FLAO</name>
<dbReference type="GO" id="GO:0016491">
    <property type="term" value="F:oxidoreductase activity"/>
    <property type="evidence" value="ECO:0007669"/>
    <property type="project" value="InterPro"/>
</dbReference>
<dbReference type="InterPro" id="IPR036249">
    <property type="entry name" value="Thioredoxin-like_sf"/>
</dbReference>
<evidence type="ECO:0000256" key="1">
    <source>
        <dbReference type="ARBA" id="ARBA00004196"/>
    </source>
</evidence>
<dbReference type="Proteomes" id="UP000219559">
    <property type="component" value="Unassembled WGS sequence"/>
</dbReference>
<dbReference type="InterPro" id="IPR017937">
    <property type="entry name" value="Thioredoxin_CS"/>
</dbReference>
<dbReference type="InterPro" id="IPR013766">
    <property type="entry name" value="Thioredoxin_domain"/>
</dbReference>
<accession>A0A2A4G3T1</accession>
<keyword evidence="3" id="KW-1015">Disulfide bond</keyword>
<organism evidence="6 7">
    <name type="scientific">Sediminicola luteus</name>
    <dbReference type="NCBI Taxonomy" id="319238"/>
    <lineage>
        <taxon>Bacteria</taxon>
        <taxon>Pseudomonadati</taxon>
        <taxon>Bacteroidota</taxon>
        <taxon>Flavobacteriia</taxon>
        <taxon>Flavobacteriales</taxon>
        <taxon>Flavobacteriaceae</taxon>
        <taxon>Sediminicola</taxon>
    </lineage>
</organism>
<dbReference type="CDD" id="cd02966">
    <property type="entry name" value="TlpA_like_family"/>
    <property type="match status" value="1"/>
</dbReference>
<proteinExistence type="predicted"/>
<dbReference type="InterPro" id="IPR013740">
    <property type="entry name" value="Redoxin"/>
</dbReference>